<keyword evidence="2" id="KW-1003">Cell membrane</keyword>
<evidence type="ECO:0000256" key="5">
    <source>
        <dbReference type="ARBA" id="ARBA00022725"/>
    </source>
</evidence>
<accession>A0A0M4JNX7</accession>
<reference evidence="11" key="1">
    <citation type="journal article" date="2015" name="Cell. Mol. Life Sci.">
        <title>Identification and functional analysis of olfactory receptor family reveal unusual characteristics of the olfactory system in the migratory locust.</title>
        <authorList>
            <person name="Wang Z."/>
            <person name="Yang P."/>
            <person name="Chen D."/>
            <person name="Jiang F."/>
            <person name="Li Y."/>
            <person name="Wang X."/>
            <person name="Kang L."/>
        </authorList>
    </citation>
    <scope>NUCLEOTIDE SEQUENCE</scope>
</reference>
<dbReference type="GO" id="GO:0005549">
    <property type="term" value="F:odorant binding"/>
    <property type="evidence" value="ECO:0007669"/>
    <property type="project" value="InterPro"/>
</dbReference>
<comment type="subcellular location">
    <subcellularLocation>
        <location evidence="1">Cell membrane</location>
        <topology evidence="1">Multi-pass membrane protein</topology>
    </subcellularLocation>
</comment>
<evidence type="ECO:0000256" key="6">
    <source>
        <dbReference type="ARBA" id="ARBA00022989"/>
    </source>
</evidence>
<dbReference type="PANTHER" id="PTHR21137:SF35">
    <property type="entry name" value="ODORANT RECEPTOR 19A-RELATED"/>
    <property type="match status" value="1"/>
</dbReference>
<proteinExistence type="evidence at transcript level"/>
<feature type="transmembrane region" description="Helical" evidence="10">
    <location>
        <begin position="263"/>
        <end position="285"/>
    </location>
</feature>
<keyword evidence="5" id="KW-0552">Olfaction</keyword>
<evidence type="ECO:0000256" key="2">
    <source>
        <dbReference type="ARBA" id="ARBA00022475"/>
    </source>
</evidence>
<organism evidence="11">
    <name type="scientific">Locusta migratoria</name>
    <name type="common">Migratory locust</name>
    <dbReference type="NCBI Taxonomy" id="7004"/>
    <lineage>
        <taxon>Eukaryota</taxon>
        <taxon>Metazoa</taxon>
        <taxon>Ecdysozoa</taxon>
        <taxon>Arthropoda</taxon>
        <taxon>Hexapoda</taxon>
        <taxon>Insecta</taxon>
        <taxon>Pterygota</taxon>
        <taxon>Neoptera</taxon>
        <taxon>Polyneoptera</taxon>
        <taxon>Orthoptera</taxon>
        <taxon>Caelifera</taxon>
        <taxon>Acrididea</taxon>
        <taxon>Acridomorpha</taxon>
        <taxon>Acridoidea</taxon>
        <taxon>Acrididae</taxon>
        <taxon>Oedipodinae</taxon>
        <taxon>Locusta</taxon>
    </lineage>
</organism>
<dbReference type="GO" id="GO:0004984">
    <property type="term" value="F:olfactory receptor activity"/>
    <property type="evidence" value="ECO:0007669"/>
    <property type="project" value="InterPro"/>
</dbReference>
<dbReference type="PANTHER" id="PTHR21137">
    <property type="entry name" value="ODORANT RECEPTOR"/>
    <property type="match status" value="1"/>
</dbReference>
<dbReference type="AlphaFoldDB" id="A0A0M4JNX7"/>
<name>A0A0M4JNX7_LOCMI</name>
<keyword evidence="8 11" id="KW-0675">Receptor</keyword>
<keyword evidence="7 10" id="KW-0472">Membrane</keyword>
<evidence type="ECO:0000256" key="10">
    <source>
        <dbReference type="SAM" id="Phobius"/>
    </source>
</evidence>
<evidence type="ECO:0000256" key="4">
    <source>
        <dbReference type="ARBA" id="ARBA00022692"/>
    </source>
</evidence>
<keyword evidence="6 10" id="KW-1133">Transmembrane helix</keyword>
<dbReference type="GO" id="GO:0005886">
    <property type="term" value="C:plasma membrane"/>
    <property type="evidence" value="ECO:0007669"/>
    <property type="project" value="UniProtKB-SubCell"/>
</dbReference>
<evidence type="ECO:0000256" key="9">
    <source>
        <dbReference type="ARBA" id="ARBA00023224"/>
    </source>
</evidence>
<evidence type="ECO:0000256" key="8">
    <source>
        <dbReference type="ARBA" id="ARBA00023170"/>
    </source>
</evidence>
<feature type="transmembrane region" description="Helical" evidence="10">
    <location>
        <begin position="132"/>
        <end position="154"/>
    </location>
</feature>
<feature type="transmembrane region" description="Helical" evidence="10">
    <location>
        <begin position="69"/>
        <end position="91"/>
    </location>
</feature>
<keyword evidence="9" id="KW-0807">Transducer</keyword>
<keyword evidence="3" id="KW-0716">Sensory transduction</keyword>
<dbReference type="InterPro" id="IPR004117">
    <property type="entry name" value="7tm6_olfct_rcpt"/>
</dbReference>
<dbReference type="Pfam" id="PF02949">
    <property type="entry name" value="7tm_6"/>
    <property type="match status" value="1"/>
</dbReference>
<feature type="transmembrane region" description="Helical" evidence="10">
    <location>
        <begin position="297"/>
        <end position="318"/>
    </location>
</feature>
<dbReference type="GO" id="GO:0007165">
    <property type="term" value="P:signal transduction"/>
    <property type="evidence" value="ECO:0007669"/>
    <property type="project" value="UniProtKB-KW"/>
</dbReference>
<reference evidence="11" key="2">
    <citation type="submission" date="2015-02" db="EMBL/GenBank/DDBJ databases">
        <authorList>
            <person name="Torres C."/>
        </authorList>
    </citation>
    <scope>NUCLEOTIDE SEQUENCE</scope>
</reference>
<evidence type="ECO:0000256" key="1">
    <source>
        <dbReference type="ARBA" id="ARBA00004651"/>
    </source>
</evidence>
<evidence type="ECO:0000256" key="7">
    <source>
        <dbReference type="ARBA" id="ARBA00023136"/>
    </source>
</evidence>
<evidence type="ECO:0000313" key="11">
    <source>
        <dbReference type="EMBL" id="ALD51466.1"/>
    </source>
</evidence>
<feature type="transmembrane region" description="Helical" evidence="10">
    <location>
        <begin position="12"/>
        <end position="30"/>
    </location>
</feature>
<protein>
    <submittedName>
        <fullName evidence="11">Odorant receptor 116</fullName>
    </submittedName>
</protein>
<sequence length="394" mass="44592">EPADDLLDLTWTVFILFGGAIVFVKMVCFVHQRAVMQEAFQLLLACRNCHYGGDSIRTIRGSYQRLGNITYFSIQVMVIVAWMIIVFMPLLNHRISAAGREPTAKEHGPLPIWLPFEVHNSPFYEFTYAFQALWLAFVAETSICVDCIFVNLMLMITAEIHILNSTLSTLQEHSIINKVPVVTTNQSTEDILPFTHSSRIHDSKQLFEKLISIEGTDYSPSDMCDISCAESQKIIKQQIYHQLLQNVQHHQTVIKCTSSAQKAMNFSVFVLLSTNIIEICSSIFGTVELLKNDMPAAAMKTLCVIPIILSQSGMYCFFGQMISDESEKLLQSAYNCDWYEGDIHFQRVLFILMLRATGPLKLKVGKTMSLSRQTFLQVLNGAYALLNMAYHVSK</sequence>
<dbReference type="EMBL" id="KP843330">
    <property type="protein sequence ID" value="ALD51466.1"/>
    <property type="molecule type" value="mRNA"/>
</dbReference>
<evidence type="ECO:0000256" key="3">
    <source>
        <dbReference type="ARBA" id="ARBA00022606"/>
    </source>
</evidence>
<keyword evidence="4 10" id="KW-0812">Transmembrane</keyword>
<feature type="non-terminal residue" evidence="11">
    <location>
        <position position="1"/>
    </location>
</feature>